<feature type="region of interest" description="Disordered" evidence="1">
    <location>
        <begin position="58"/>
        <end position="84"/>
    </location>
</feature>
<protein>
    <submittedName>
        <fullName evidence="2">Uncharacterized protein</fullName>
    </submittedName>
</protein>
<evidence type="ECO:0000313" key="2">
    <source>
        <dbReference type="EMBL" id="KAL0195955.1"/>
    </source>
</evidence>
<feature type="non-terminal residue" evidence="2">
    <location>
        <position position="84"/>
    </location>
</feature>
<accession>A0ABD0RD26</accession>
<dbReference type="EMBL" id="JAMKFB020000004">
    <property type="protein sequence ID" value="KAL0195955.1"/>
    <property type="molecule type" value="Genomic_DNA"/>
</dbReference>
<dbReference type="Proteomes" id="UP001529510">
    <property type="component" value="Unassembled WGS sequence"/>
</dbReference>
<evidence type="ECO:0000256" key="1">
    <source>
        <dbReference type="SAM" id="MobiDB-lite"/>
    </source>
</evidence>
<feature type="compositionally biased region" description="Basic and acidic residues" evidence="1">
    <location>
        <begin position="63"/>
        <end position="76"/>
    </location>
</feature>
<reference evidence="2 3" key="1">
    <citation type="submission" date="2024-05" db="EMBL/GenBank/DDBJ databases">
        <title>Genome sequencing and assembly of Indian major carp, Cirrhinus mrigala (Hamilton, 1822).</title>
        <authorList>
            <person name="Mohindra V."/>
            <person name="Chowdhury L.M."/>
            <person name="Lal K."/>
            <person name="Jena J.K."/>
        </authorList>
    </citation>
    <scope>NUCLEOTIDE SEQUENCE [LARGE SCALE GENOMIC DNA]</scope>
    <source>
        <strain evidence="2">CM1030</strain>
        <tissue evidence="2">Blood</tissue>
    </source>
</reference>
<proteinExistence type="predicted"/>
<name>A0ABD0RD26_CIRMR</name>
<comment type="caution">
    <text evidence="2">The sequence shown here is derived from an EMBL/GenBank/DDBJ whole genome shotgun (WGS) entry which is preliminary data.</text>
</comment>
<dbReference type="AlphaFoldDB" id="A0ABD0RD26"/>
<gene>
    <name evidence="2" type="ORF">M9458_009527</name>
</gene>
<sequence length="84" mass="9495">MRRKFRCDNKRYFCRVKLSRVPPSEVSEKDIFGRMPSILKPAAMATLATSPFRALTSPAVNDGKGEREIPPAEHPHLSVNRARC</sequence>
<organism evidence="2 3">
    <name type="scientific">Cirrhinus mrigala</name>
    <name type="common">Mrigala</name>
    <dbReference type="NCBI Taxonomy" id="683832"/>
    <lineage>
        <taxon>Eukaryota</taxon>
        <taxon>Metazoa</taxon>
        <taxon>Chordata</taxon>
        <taxon>Craniata</taxon>
        <taxon>Vertebrata</taxon>
        <taxon>Euteleostomi</taxon>
        <taxon>Actinopterygii</taxon>
        <taxon>Neopterygii</taxon>
        <taxon>Teleostei</taxon>
        <taxon>Ostariophysi</taxon>
        <taxon>Cypriniformes</taxon>
        <taxon>Cyprinidae</taxon>
        <taxon>Labeoninae</taxon>
        <taxon>Labeonini</taxon>
        <taxon>Cirrhinus</taxon>
    </lineage>
</organism>
<evidence type="ECO:0000313" key="3">
    <source>
        <dbReference type="Proteomes" id="UP001529510"/>
    </source>
</evidence>
<keyword evidence="3" id="KW-1185">Reference proteome</keyword>